<evidence type="ECO:0000313" key="2">
    <source>
        <dbReference type="Proteomes" id="UP000046067"/>
    </source>
</evidence>
<name>A0A655XGX4_VIBCL</name>
<sequence length="69" mass="7879">MLAFIVEPFQNGFRLLHPQVTLFRFRLSGGIKQSTNKIEVHLMIVTVSLFVNFHIQAIALESRGSIPNR</sequence>
<evidence type="ECO:0000313" key="1">
    <source>
        <dbReference type="EMBL" id="CSC11403.1"/>
    </source>
</evidence>
<proteinExistence type="predicted"/>
<gene>
    <name evidence="1" type="ORF">ERS013201_01828</name>
</gene>
<dbReference type="AlphaFoldDB" id="A0A655XGX4"/>
<protein>
    <submittedName>
        <fullName evidence="1">Uncharacterized protein</fullName>
    </submittedName>
</protein>
<reference evidence="1 2" key="1">
    <citation type="submission" date="2015-07" db="EMBL/GenBank/DDBJ databases">
        <authorList>
            <consortium name="Pathogen Informatics"/>
        </authorList>
    </citation>
    <scope>NUCLEOTIDE SEQUENCE [LARGE SCALE GENOMIC DNA]</scope>
    <source>
        <strain evidence="1 2">A325</strain>
    </source>
</reference>
<dbReference type="Proteomes" id="UP000046067">
    <property type="component" value="Unassembled WGS sequence"/>
</dbReference>
<organism evidence="1 2">
    <name type="scientific">Vibrio cholerae</name>
    <dbReference type="NCBI Taxonomy" id="666"/>
    <lineage>
        <taxon>Bacteria</taxon>
        <taxon>Pseudomonadati</taxon>
        <taxon>Pseudomonadota</taxon>
        <taxon>Gammaproteobacteria</taxon>
        <taxon>Vibrionales</taxon>
        <taxon>Vibrionaceae</taxon>
        <taxon>Vibrio</taxon>
    </lineage>
</organism>
<dbReference type="EMBL" id="CWQJ01000009">
    <property type="protein sequence ID" value="CSC11403.1"/>
    <property type="molecule type" value="Genomic_DNA"/>
</dbReference>
<accession>A0A655XGX4</accession>